<reference evidence="2" key="1">
    <citation type="journal article" date="2022" name="Mol. Ecol. Resour.">
        <title>The genomes of chicory, endive, great burdock and yacon provide insights into Asteraceae palaeo-polyploidization history and plant inulin production.</title>
        <authorList>
            <person name="Fan W."/>
            <person name="Wang S."/>
            <person name="Wang H."/>
            <person name="Wang A."/>
            <person name="Jiang F."/>
            <person name="Liu H."/>
            <person name="Zhao H."/>
            <person name="Xu D."/>
            <person name="Zhang Y."/>
        </authorList>
    </citation>
    <scope>NUCLEOTIDE SEQUENCE [LARGE SCALE GENOMIC DNA]</scope>
    <source>
        <strain evidence="2">cv. Yunnan</strain>
    </source>
</reference>
<accession>A0ACB9HV06</accession>
<dbReference type="EMBL" id="CM042028">
    <property type="protein sequence ID" value="KAI3798965.1"/>
    <property type="molecule type" value="Genomic_DNA"/>
</dbReference>
<comment type="caution">
    <text evidence="1">The sequence shown here is derived from an EMBL/GenBank/DDBJ whole genome shotgun (WGS) entry which is preliminary data.</text>
</comment>
<evidence type="ECO:0000313" key="1">
    <source>
        <dbReference type="EMBL" id="KAI3798965.1"/>
    </source>
</evidence>
<organism evidence="1 2">
    <name type="scientific">Smallanthus sonchifolius</name>
    <dbReference type="NCBI Taxonomy" id="185202"/>
    <lineage>
        <taxon>Eukaryota</taxon>
        <taxon>Viridiplantae</taxon>
        <taxon>Streptophyta</taxon>
        <taxon>Embryophyta</taxon>
        <taxon>Tracheophyta</taxon>
        <taxon>Spermatophyta</taxon>
        <taxon>Magnoliopsida</taxon>
        <taxon>eudicotyledons</taxon>
        <taxon>Gunneridae</taxon>
        <taxon>Pentapetalae</taxon>
        <taxon>asterids</taxon>
        <taxon>campanulids</taxon>
        <taxon>Asterales</taxon>
        <taxon>Asteraceae</taxon>
        <taxon>Asteroideae</taxon>
        <taxon>Heliantheae alliance</taxon>
        <taxon>Millerieae</taxon>
        <taxon>Smallanthus</taxon>
    </lineage>
</organism>
<keyword evidence="2" id="KW-1185">Reference proteome</keyword>
<gene>
    <name evidence="1" type="ORF">L1987_34252</name>
</gene>
<sequence>MGNNFYPDAAKLNLDRWLDSNQNDGLYRFQTQIDALNTRLERKSSDERSKSDDGVQLDYPQAAARYSWSMAITIFGSLKSHGFKHDDLLFPALVPFFGTPGFGSLVPRFDKQDRQHLDFLDKPLITATIEHKSHDISKLARGGILELLW</sequence>
<evidence type="ECO:0000313" key="2">
    <source>
        <dbReference type="Proteomes" id="UP001056120"/>
    </source>
</evidence>
<protein>
    <submittedName>
        <fullName evidence="1">Uncharacterized protein</fullName>
    </submittedName>
</protein>
<proteinExistence type="predicted"/>
<reference evidence="1 2" key="2">
    <citation type="journal article" date="2022" name="Mol. Ecol. Resour.">
        <title>The genomes of chicory, endive, great burdock and yacon provide insights into Asteraceae paleo-polyploidization history and plant inulin production.</title>
        <authorList>
            <person name="Fan W."/>
            <person name="Wang S."/>
            <person name="Wang H."/>
            <person name="Wang A."/>
            <person name="Jiang F."/>
            <person name="Liu H."/>
            <person name="Zhao H."/>
            <person name="Xu D."/>
            <person name="Zhang Y."/>
        </authorList>
    </citation>
    <scope>NUCLEOTIDE SEQUENCE [LARGE SCALE GENOMIC DNA]</scope>
    <source>
        <strain evidence="2">cv. Yunnan</strain>
        <tissue evidence="1">Leaves</tissue>
    </source>
</reference>
<dbReference type="Proteomes" id="UP001056120">
    <property type="component" value="Linkage Group LG11"/>
</dbReference>
<name>A0ACB9HV06_9ASTR</name>